<accession>A0A5B8A2Y0</accession>
<organism evidence="2 3">
    <name type="scientific">Hymenobacter jejuensis</name>
    <dbReference type="NCBI Taxonomy" id="2502781"/>
    <lineage>
        <taxon>Bacteria</taxon>
        <taxon>Pseudomonadati</taxon>
        <taxon>Bacteroidota</taxon>
        <taxon>Cytophagia</taxon>
        <taxon>Cytophagales</taxon>
        <taxon>Hymenobacteraceae</taxon>
        <taxon>Hymenobacter</taxon>
    </lineage>
</organism>
<feature type="signal peptide" evidence="1">
    <location>
        <begin position="1"/>
        <end position="20"/>
    </location>
</feature>
<evidence type="ECO:0000313" key="3">
    <source>
        <dbReference type="Proteomes" id="UP000305398"/>
    </source>
</evidence>
<sequence length="524" mass="60320">MKQILFLVLLLTLSTGSVRWSVAQNHPTPTQPARAELALQTYNSDVQVHPLLEDSSVVLLVDRDPYSSSRNHYFFQKFDSQLRQRWETPLEVPQEFRLVRTTFEGTSVYALFQSEYSARRLLVATLNGRTGMVHTTTFDMKNSRGMTDTRDLYDVKALDGNLFVTVLLERHMTVLLLDLQHNEYRFLPSVYEEIPTNFTFLADSTSKRAKFVMSQSNGLKSRLLVKQLSDKGTLLHSEYVQAESERGLLTAQISPGEDDQRLLTGTYTLRDSRYSQGLFAADLAAGTSPTGGRPSLRFYDFLNLKHFFDYMKPAREARLRQRGERLRATERQLRLHFRLMIHDLVPFQNGYVMVAEVYYPRYRYDGYGYSNSYSYGYTYPYSTMGPSLRRFEGYYSSHAIVCGFDKKGNLLWDNTFVLKDNSHGDLEETVRLRPMPDGKRLVLAYMEDNKIHYKIVDHTTSSPNDLEVPVQTSSIGTKEKANNASQEGLLPWYGSRFLAFGYQHVHADRGSDRDVFFLNSVAFD</sequence>
<dbReference type="KEGG" id="hyj:FHG12_12885"/>
<dbReference type="AlphaFoldDB" id="A0A5B8A2Y0"/>
<name>A0A5B8A2Y0_9BACT</name>
<feature type="chain" id="PRO_5022973447" evidence="1">
    <location>
        <begin position="21"/>
        <end position="524"/>
    </location>
</feature>
<dbReference type="EMBL" id="CP040896">
    <property type="protein sequence ID" value="QDA60943.1"/>
    <property type="molecule type" value="Genomic_DNA"/>
</dbReference>
<reference evidence="2 3" key="1">
    <citation type="submission" date="2019-06" db="EMBL/GenBank/DDBJ databases">
        <authorList>
            <person name="Srinivasan S."/>
        </authorList>
    </citation>
    <scope>NUCLEOTIDE SEQUENCE [LARGE SCALE GENOMIC DNA]</scope>
    <source>
        <strain evidence="2 3">17J68-5</strain>
    </source>
</reference>
<evidence type="ECO:0000313" key="2">
    <source>
        <dbReference type="EMBL" id="QDA60943.1"/>
    </source>
</evidence>
<gene>
    <name evidence="2" type="ORF">FHG12_12885</name>
</gene>
<dbReference type="OrthoDB" id="1059469at2"/>
<evidence type="ECO:0000256" key="1">
    <source>
        <dbReference type="SAM" id="SignalP"/>
    </source>
</evidence>
<keyword evidence="3" id="KW-1185">Reference proteome</keyword>
<protein>
    <submittedName>
        <fullName evidence="2">Uncharacterized protein</fullName>
    </submittedName>
</protein>
<dbReference type="Proteomes" id="UP000305398">
    <property type="component" value="Chromosome"/>
</dbReference>
<dbReference type="RefSeq" id="WP_139516117.1">
    <property type="nucleotide sequence ID" value="NZ_CP040896.1"/>
</dbReference>
<proteinExistence type="predicted"/>
<keyword evidence="1" id="KW-0732">Signal</keyword>